<dbReference type="InterPro" id="IPR027417">
    <property type="entry name" value="P-loop_NTPase"/>
</dbReference>
<evidence type="ECO:0000256" key="1">
    <source>
        <dbReference type="ARBA" id="ARBA00004496"/>
    </source>
</evidence>
<accession>A0A852TFH5</accession>
<dbReference type="GO" id="GO:0005524">
    <property type="term" value="F:ATP binding"/>
    <property type="evidence" value="ECO:0007669"/>
    <property type="project" value="UniProtKB-KW"/>
</dbReference>
<keyword evidence="3" id="KW-0963">Cytoplasm</keyword>
<dbReference type="Proteomes" id="UP000548423">
    <property type="component" value="Unassembled WGS sequence"/>
</dbReference>
<sequence>MNSSDKGIVTGDFVNTPFFEDIISRSHQYLQAGFPVHFVGPTGVGKTSLAIFLAKQLKRKVTIIRGHHELSNKDLLGQYFGVRKKEIIDNYIHSVFKKEQEVKPIWVQGQLIEAVKNGHVVIYDEFSRSLPETNNIFLSLLEEKVLPVYGNGKETNIKCHPDFSIIFTSNPDEYVGTFKTQDALLDRLITIHLDSCDKETEIEILKQKTGLNNREAQEVTRLVSNLRSYGKGFCPSLRATLMIAAISKKTNIPIIPGNINYQALCIDVLSRPMKQILPELSFLEVRELIQKEILRKDEK</sequence>
<comment type="similarity">
    <text evidence="2">Belongs to the CbbQ/NirQ/NorQ/GpvN family.</text>
</comment>
<reference evidence="12" key="1">
    <citation type="submission" date="2020-07" db="EMBL/GenBank/DDBJ databases">
        <authorList>
            <person name="Partida-Martinez L."/>
            <person name="Huntemann M."/>
            <person name="Clum A."/>
            <person name="Wang J."/>
            <person name="Palaniappan K."/>
            <person name="Ritter S."/>
            <person name="Chen I.-M."/>
            <person name="Stamatis D."/>
            <person name="Reddy T."/>
            <person name="O'Malley R."/>
            <person name="Daum C."/>
            <person name="Shapiro N."/>
            <person name="Ivanova N."/>
            <person name="Kyrpides N."/>
            <person name="Woyke T."/>
        </authorList>
    </citation>
    <scope>NUCLEOTIDE SEQUENCE [LARGE SCALE GENOMIC DNA]</scope>
    <source>
        <strain evidence="12">AT2.8</strain>
    </source>
</reference>
<dbReference type="Gene3D" id="3.40.50.300">
    <property type="entry name" value="P-loop containing nucleotide triphosphate hydrolases"/>
    <property type="match status" value="1"/>
</dbReference>
<evidence type="ECO:0000313" key="12">
    <source>
        <dbReference type="Proteomes" id="UP000548423"/>
    </source>
</evidence>
<dbReference type="InterPro" id="IPR011704">
    <property type="entry name" value="ATPase_dyneun-rel_AAA"/>
</dbReference>
<dbReference type="SUPFAM" id="SSF52540">
    <property type="entry name" value="P-loop containing nucleoside triphosphate hydrolases"/>
    <property type="match status" value="1"/>
</dbReference>
<dbReference type="InterPro" id="IPR050764">
    <property type="entry name" value="CbbQ/NirQ/NorQ/GpvN"/>
</dbReference>
<comment type="catalytic activity">
    <reaction evidence="9">
        <text>ATP + H2O = ADP + phosphate + H(+)</text>
        <dbReference type="Rhea" id="RHEA:13065"/>
        <dbReference type="ChEBI" id="CHEBI:15377"/>
        <dbReference type="ChEBI" id="CHEBI:15378"/>
        <dbReference type="ChEBI" id="CHEBI:30616"/>
        <dbReference type="ChEBI" id="CHEBI:43474"/>
        <dbReference type="ChEBI" id="CHEBI:456216"/>
    </reaction>
</comment>
<dbReference type="EMBL" id="JACCBX010000007">
    <property type="protein sequence ID" value="NYE06805.1"/>
    <property type="molecule type" value="Genomic_DNA"/>
</dbReference>
<proteinExistence type="inferred from homology"/>
<dbReference type="InterPro" id="IPR013462">
    <property type="entry name" value="Gas-vesicle_GvpN"/>
</dbReference>
<name>A0A852TFH5_9BACI</name>
<keyword evidence="6" id="KW-0067">ATP-binding</keyword>
<feature type="domain" description="AAA+ ATPase" evidence="10">
    <location>
        <begin position="32"/>
        <end position="199"/>
    </location>
</feature>
<keyword evidence="7" id="KW-0304">Gas vesicle</keyword>
<dbReference type="SMART" id="SM00382">
    <property type="entry name" value="AAA"/>
    <property type="match status" value="1"/>
</dbReference>
<dbReference type="CDD" id="cd00009">
    <property type="entry name" value="AAA"/>
    <property type="match status" value="1"/>
</dbReference>
<keyword evidence="5" id="KW-0378">Hydrolase</keyword>
<dbReference type="PANTHER" id="PTHR42759:SF1">
    <property type="entry name" value="MAGNESIUM-CHELATASE SUBUNIT CHLD"/>
    <property type="match status" value="1"/>
</dbReference>
<dbReference type="PANTHER" id="PTHR42759">
    <property type="entry name" value="MOXR FAMILY PROTEIN"/>
    <property type="match status" value="1"/>
</dbReference>
<reference evidence="12" key="2">
    <citation type="submission" date="2020-08" db="EMBL/GenBank/DDBJ databases">
        <title>The Agave Microbiome: Exploring the role of microbial communities in plant adaptations to desert environments.</title>
        <authorList>
            <person name="Partida-Martinez L.P."/>
        </authorList>
    </citation>
    <scope>NUCLEOTIDE SEQUENCE [LARGE SCALE GENOMIC DNA]</scope>
    <source>
        <strain evidence="12">AT2.8</strain>
    </source>
</reference>
<dbReference type="NCBIfam" id="TIGR02640">
    <property type="entry name" value="gas_vesic_GvpN"/>
    <property type="match status" value="1"/>
</dbReference>
<gene>
    <name evidence="11" type="ORF">F4694_003585</name>
</gene>
<dbReference type="GO" id="GO:0031411">
    <property type="term" value="C:gas vesicle"/>
    <property type="evidence" value="ECO:0007669"/>
    <property type="project" value="UniProtKB-SubCell"/>
</dbReference>
<dbReference type="AlphaFoldDB" id="A0A852TFH5"/>
<evidence type="ECO:0000256" key="2">
    <source>
        <dbReference type="ARBA" id="ARBA00009417"/>
    </source>
</evidence>
<evidence type="ECO:0000256" key="5">
    <source>
        <dbReference type="ARBA" id="ARBA00022801"/>
    </source>
</evidence>
<keyword evidence="4" id="KW-0547">Nucleotide-binding</keyword>
<comment type="caution">
    <text evidence="11">The sequence shown here is derived from an EMBL/GenBank/DDBJ whole genome shotgun (WGS) entry which is preliminary data.</text>
</comment>
<evidence type="ECO:0000313" key="11">
    <source>
        <dbReference type="EMBL" id="NYE06805.1"/>
    </source>
</evidence>
<dbReference type="InterPro" id="IPR003593">
    <property type="entry name" value="AAA+_ATPase"/>
</dbReference>
<evidence type="ECO:0000256" key="6">
    <source>
        <dbReference type="ARBA" id="ARBA00022840"/>
    </source>
</evidence>
<comment type="subcellular location">
    <subcellularLocation>
        <location evidence="1">Cytoplasm</location>
    </subcellularLocation>
    <subcellularLocation>
        <location evidence="8">Gas vesicle</location>
    </subcellularLocation>
</comment>
<dbReference type="GO" id="GO:0031412">
    <property type="term" value="P:gas vesicle organization"/>
    <property type="evidence" value="ECO:0007669"/>
    <property type="project" value="InterPro"/>
</dbReference>
<evidence type="ECO:0000256" key="3">
    <source>
        <dbReference type="ARBA" id="ARBA00022490"/>
    </source>
</evidence>
<evidence type="ECO:0000256" key="8">
    <source>
        <dbReference type="ARBA" id="ARBA00035108"/>
    </source>
</evidence>
<organism evidence="11 12">
    <name type="scientific">Neobacillus niacini</name>
    <dbReference type="NCBI Taxonomy" id="86668"/>
    <lineage>
        <taxon>Bacteria</taxon>
        <taxon>Bacillati</taxon>
        <taxon>Bacillota</taxon>
        <taxon>Bacilli</taxon>
        <taxon>Bacillales</taxon>
        <taxon>Bacillaceae</taxon>
        <taxon>Neobacillus</taxon>
    </lineage>
</organism>
<evidence type="ECO:0000259" key="10">
    <source>
        <dbReference type="SMART" id="SM00382"/>
    </source>
</evidence>
<protein>
    <submittedName>
        <fullName evidence="11">Gas vesicle protein GvpN</fullName>
    </submittedName>
</protein>
<evidence type="ECO:0000256" key="7">
    <source>
        <dbReference type="ARBA" id="ARBA00022987"/>
    </source>
</evidence>
<evidence type="ECO:0000256" key="9">
    <source>
        <dbReference type="ARBA" id="ARBA00049360"/>
    </source>
</evidence>
<dbReference type="GO" id="GO:0016887">
    <property type="term" value="F:ATP hydrolysis activity"/>
    <property type="evidence" value="ECO:0007669"/>
    <property type="project" value="InterPro"/>
</dbReference>
<evidence type="ECO:0000256" key="4">
    <source>
        <dbReference type="ARBA" id="ARBA00022741"/>
    </source>
</evidence>
<dbReference type="GO" id="GO:0005737">
    <property type="term" value="C:cytoplasm"/>
    <property type="evidence" value="ECO:0007669"/>
    <property type="project" value="UniProtKB-SubCell"/>
</dbReference>
<dbReference type="Pfam" id="PF07728">
    <property type="entry name" value="AAA_5"/>
    <property type="match status" value="1"/>
</dbReference>